<comment type="cofactor">
    <cofactor evidence="1">
        <name>thiamine diphosphate</name>
        <dbReference type="ChEBI" id="CHEBI:58937"/>
    </cofactor>
</comment>
<dbReference type="InterPro" id="IPR042179">
    <property type="entry name" value="KGD_C_sf"/>
</dbReference>
<protein>
    <recommendedName>
        <fullName evidence="2">oxoglutarate dehydrogenase (succinyl-transferring)</fullName>
        <ecNumber evidence="2">1.2.4.2</ecNumber>
    </recommendedName>
</protein>
<dbReference type="Pfam" id="PF16870">
    <property type="entry name" value="OxoGdeHyase_C"/>
    <property type="match status" value="1"/>
</dbReference>
<comment type="catalytic activity">
    <reaction evidence="5">
        <text>N(6)-[(R)-lipoyl]-L-lysyl-[protein] + 2-oxoglutarate + H(+) = N(6)-[(R)-S(8)-succinyldihydrolipoyl]-L-lysyl-[protein] + CO2</text>
        <dbReference type="Rhea" id="RHEA:12188"/>
        <dbReference type="Rhea" id="RHEA-COMP:10474"/>
        <dbReference type="Rhea" id="RHEA-COMP:20092"/>
        <dbReference type="ChEBI" id="CHEBI:15378"/>
        <dbReference type="ChEBI" id="CHEBI:16526"/>
        <dbReference type="ChEBI" id="CHEBI:16810"/>
        <dbReference type="ChEBI" id="CHEBI:83099"/>
        <dbReference type="ChEBI" id="CHEBI:83120"/>
        <dbReference type="EC" id="1.2.4.2"/>
    </reaction>
</comment>
<sequence length="256" mass="29086">MIIDQFISAGRAKWKQKSSLVLLLPHGYEGQGPEHSSARLERFLQLSAENNWTVVNLSKAAQYFHILRRQAALTGKEEARPLIIMSPKSLLRNERTRSPVSAFEEGRFMKVLEQPGLPESAGRVKRLILCSGKVAIDLETELESDHHQRNGLHILRVEQLYPFPKEEIAAVIQRLPNLKEILWVQEEPRNMGAWSYMEPRIRSVAPEGATVGYAGRPERSSPAEGLPDLHHIEQKRILRKALDLGEPQNGQGRERM</sequence>
<feature type="domain" description="Transketolase-like pyrimidine-binding" evidence="6">
    <location>
        <begin position="2"/>
        <end position="92"/>
    </location>
</feature>
<organism evidence="8 9">
    <name type="scientific">Lihuaxuella thermophila</name>
    <dbReference type="NCBI Taxonomy" id="1173111"/>
    <lineage>
        <taxon>Bacteria</taxon>
        <taxon>Bacillati</taxon>
        <taxon>Bacillota</taxon>
        <taxon>Bacilli</taxon>
        <taxon>Bacillales</taxon>
        <taxon>Thermoactinomycetaceae</taxon>
        <taxon>Lihuaxuella</taxon>
    </lineage>
</organism>
<name>A0A1H8FF77_9BACL</name>
<keyword evidence="3" id="KW-0560">Oxidoreductase</keyword>
<dbReference type="Pfam" id="PF02779">
    <property type="entry name" value="Transket_pyr"/>
    <property type="match status" value="1"/>
</dbReference>
<dbReference type="AlphaFoldDB" id="A0A1H8FF77"/>
<dbReference type="EC" id="1.2.4.2" evidence="2"/>
<proteinExistence type="predicted"/>
<dbReference type="InterPro" id="IPR005475">
    <property type="entry name" value="Transketolase-like_Pyr-bd"/>
</dbReference>
<dbReference type="Gene3D" id="3.40.50.12470">
    <property type="match status" value="1"/>
</dbReference>
<feature type="domain" description="2-oxoglutarate dehydrogenase E1 component/KDG C-terminal" evidence="7">
    <location>
        <begin position="98"/>
        <end position="242"/>
    </location>
</feature>
<dbReference type="InterPro" id="IPR011603">
    <property type="entry name" value="2oxoglutarate_DH_E1"/>
</dbReference>
<dbReference type="SUPFAM" id="SSF52518">
    <property type="entry name" value="Thiamin diphosphate-binding fold (THDP-binding)"/>
    <property type="match status" value="1"/>
</dbReference>
<reference evidence="8 9" key="1">
    <citation type="submission" date="2016-10" db="EMBL/GenBank/DDBJ databases">
        <authorList>
            <person name="de Groot N.N."/>
        </authorList>
    </citation>
    <scope>NUCLEOTIDE SEQUENCE [LARGE SCALE GENOMIC DNA]</scope>
    <source>
        <strain evidence="8 9">DSM 46701</strain>
    </source>
</reference>
<dbReference type="GO" id="GO:0045252">
    <property type="term" value="C:oxoglutarate dehydrogenase complex"/>
    <property type="evidence" value="ECO:0007669"/>
    <property type="project" value="TreeGrafter"/>
</dbReference>
<dbReference type="GO" id="GO:0030976">
    <property type="term" value="F:thiamine pyrophosphate binding"/>
    <property type="evidence" value="ECO:0007669"/>
    <property type="project" value="InterPro"/>
</dbReference>
<dbReference type="Proteomes" id="UP000199695">
    <property type="component" value="Unassembled WGS sequence"/>
</dbReference>
<evidence type="ECO:0000256" key="3">
    <source>
        <dbReference type="ARBA" id="ARBA00023002"/>
    </source>
</evidence>
<accession>A0A1H8FF77</accession>
<dbReference type="PANTHER" id="PTHR23152:SF4">
    <property type="entry name" value="2-OXOADIPATE DEHYDROGENASE COMPLEX COMPONENT E1"/>
    <property type="match status" value="1"/>
</dbReference>
<dbReference type="InterPro" id="IPR029061">
    <property type="entry name" value="THDP-binding"/>
</dbReference>
<evidence type="ECO:0000313" key="8">
    <source>
        <dbReference type="EMBL" id="SEN30352.1"/>
    </source>
</evidence>
<dbReference type="GO" id="GO:0004591">
    <property type="term" value="F:oxoglutarate dehydrogenase (succinyl-transferring) activity"/>
    <property type="evidence" value="ECO:0007669"/>
    <property type="project" value="UniProtKB-EC"/>
</dbReference>
<evidence type="ECO:0000256" key="2">
    <source>
        <dbReference type="ARBA" id="ARBA00012280"/>
    </source>
</evidence>
<dbReference type="EMBL" id="FOCQ01000008">
    <property type="protein sequence ID" value="SEN30352.1"/>
    <property type="molecule type" value="Genomic_DNA"/>
</dbReference>
<dbReference type="Gene3D" id="3.40.50.11610">
    <property type="entry name" value="Multifunctional 2-oxoglutarate metabolism enzyme, C-terminal domain"/>
    <property type="match status" value="1"/>
</dbReference>
<dbReference type="FunFam" id="3.40.50.11610:FF:000002">
    <property type="entry name" value="2-oxoglutarate dehydrogenase E1 component"/>
    <property type="match status" value="1"/>
</dbReference>
<dbReference type="GO" id="GO:0006099">
    <property type="term" value="P:tricarboxylic acid cycle"/>
    <property type="evidence" value="ECO:0007669"/>
    <property type="project" value="TreeGrafter"/>
</dbReference>
<keyword evidence="9" id="KW-1185">Reference proteome</keyword>
<dbReference type="PANTHER" id="PTHR23152">
    <property type="entry name" value="2-OXOGLUTARATE DEHYDROGENASE"/>
    <property type="match status" value="1"/>
</dbReference>
<dbReference type="GO" id="GO:0005829">
    <property type="term" value="C:cytosol"/>
    <property type="evidence" value="ECO:0007669"/>
    <property type="project" value="TreeGrafter"/>
</dbReference>
<keyword evidence="4" id="KW-0786">Thiamine pyrophosphate</keyword>
<evidence type="ECO:0000259" key="7">
    <source>
        <dbReference type="Pfam" id="PF16870"/>
    </source>
</evidence>
<evidence type="ECO:0000313" key="9">
    <source>
        <dbReference type="Proteomes" id="UP000199695"/>
    </source>
</evidence>
<evidence type="ECO:0000259" key="6">
    <source>
        <dbReference type="Pfam" id="PF02779"/>
    </source>
</evidence>
<evidence type="ECO:0000256" key="5">
    <source>
        <dbReference type="ARBA" id="ARBA00051911"/>
    </source>
</evidence>
<evidence type="ECO:0000256" key="4">
    <source>
        <dbReference type="ARBA" id="ARBA00023052"/>
    </source>
</evidence>
<dbReference type="STRING" id="1173111.SAMN05444955_108168"/>
<dbReference type="InterPro" id="IPR031717">
    <property type="entry name" value="ODO-1/KGD_C"/>
</dbReference>
<evidence type="ECO:0000256" key="1">
    <source>
        <dbReference type="ARBA" id="ARBA00001964"/>
    </source>
</evidence>
<gene>
    <name evidence="8" type="ORF">SAMN05444955_108168</name>
</gene>